<dbReference type="Gene3D" id="1.10.10.60">
    <property type="entry name" value="Homeodomain-like"/>
    <property type="match status" value="1"/>
</dbReference>
<dbReference type="EMBL" id="JAINWA010000001">
    <property type="protein sequence ID" value="MCD1654086.1"/>
    <property type="molecule type" value="Genomic_DNA"/>
</dbReference>
<dbReference type="AlphaFoldDB" id="A0AAE3JIE9"/>
<evidence type="ECO:0000256" key="3">
    <source>
        <dbReference type="ARBA" id="ARBA00023163"/>
    </source>
</evidence>
<keyword evidence="2" id="KW-0238">DNA-binding</keyword>
<dbReference type="PRINTS" id="PR00032">
    <property type="entry name" value="HTHARAC"/>
</dbReference>
<dbReference type="SMART" id="SM00342">
    <property type="entry name" value="HTH_ARAC"/>
    <property type="match status" value="1"/>
</dbReference>
<dbReference type="InterPro" id="IPR020449">
    <property type="entry name" value="Tscrpt_reg_AraC-type_HTH"/>
</dbReference>
<dbReference type="PROSITE" id="PS01124">
    <property type="entry name" value="HTH_ARAC_FAMILY_2"/>
    <property type="match status" value="1"/>
</dbReference>
<evidence type="ECO:0000313" key="5">
    <source>
        <dbReference type="EMBL" id="MCD1654086.1"/>
    </source>
</evidence>
<organism evidence="5 6">
    <name type="scientific">Teretinema zuelzerae</name>
    <dbReference type="NCBI Taxonomy" id="156"/>
    <lineage>
        <taxon>Bacteria</taxon>
        <taxon>Pseudomonadati</taxon>
        <taxon>Spirochaetota</taxon>
        <taxon>Spirochaetia</taxon>
        <taxon>Spirochaetales</taxon>
        <taxon>Treponemataceae</taxon>
        <taxon>Teretinema</taxon>
    </lineage>
</organism>
<dbReference type="GO" id="GO:0003700">
    <property type="term" value="F:DNA-binding transcription factor activity"/>
    <property type="evidence" value="ECO:0007669"/>
    <property type="project" value="InterPro"/>
</dbReference>
<dbReference type="Pfam" id="PF12833">
    <property type="entry name" value="HTH_18"/>
    <property type="match status" value="1"/>
</dbReference>
<feature type="domain" description="HTH araC/xylS-type" evidence="4">
    <location>
        <begin position="220"/>
        <end position="318"/>
    </location>
</feature>
<sequence length="332" mass="35513">MMRTAILLVPGVYLSAVYGLCELFEFAEKTAPGSFTVETVRPGAFRDSADMRPPYGLVVIPPFRTDVLTPKRPRAPFSSLQQDCILLDEKFKRTAAALGREYERGAKICSVCAGAFYLCAAGIADGKKATTHWNLAGSLAALFPLVEVEAERMLIDSGSFATAGGLTAWQDLGLHLIRDVCGEETALAAASTFLINPGDRSQLAYAMKSLERFPADETVAKAIAVMTAECASGIGISETADRCGVTVRTLLRRFALSGAESPGAMLRSIRLEKARKLLATGTASVKEVARECGYADAASFARAFRAEAGTTPADYRRAFASSKSSKNRCSHL</sequence>
<keyword evidence="3" id="KW-0804">Transcription</keyword>
<evidence type="ECO:0000259" key="4">
    <source>
        <dbReference type="PROSITE" id="PS01124"/>
    </source>
</evidence>
<dbReference type="PROSITE" id="PS00041">
    <property type="entry name" value="HTH_ARAC_FAMILY_1"/>
    <property type="match status" value="1"/>
</dbReference>
<dbReference type="Proteomes" id="UP001198163">
    <property type="component" value="Unassembled WGS sequence"/>
</dbReference>
<evidence type="ECO:0000313" key="6">
    <source>
        <dbReference type="Proteomes" id="UP001198163"/>
    </source>
</evidence>
<proteinExistence type="predicted"/>
<dbReference type="InterPro" id="IPR009057">
    <property type="entry name" value="Homeodomain-like_sf"/>
</dbReference>
<evidence type="ECO:0000256" key="2">
    <source>
        <dbReference type="ARBA" id="ARBA00023125"/>
    </source>
</evidence>
<name>A0AAE3JIE9_9SPIR</name>
<accession>A0AAE3JIE9</accession>
<dbReference type="GO" id="GO:0043565">
    <property type="term" value="F:sequence-specific DNA binding"/>
    <property type="evidence" value="ECO:0007669"/>
    <property type="project" value="InterPro"/>
</dbReference>
<dbReference type="PANTHER" id="PTHR43130:SF3">
    <property type="entry name" value="HTH-TYPE TRANSCRIPTIONAL REGULATOR RV1931C"/>
    <property type="match status" value="1"/>
</dbReference>
<dbReference type="SUPFAM" id="SSF52317">
    <property type="entry name" value="Class I glutamine amidotransferase-like"/>
    <property type="match status" value="1"/>
</dbReference>
<keyword evidence="6" id="KW-1185">Reference proteome</keyword>
<gene>
    <name evidence="5" type="ORF">K7J14_05150</name>
</gene>
<protein>
    <submittedName>
        <fullName evidence="5">Helix-turn-helix domain-containing protein</fullName>
    </submittedName>
</protein>
<dbReference type="InterPro" id="IPR052158">
    <property type="entry name" value="INH-QAR"/>
</dbReference>
<dbReference type="Pfam" id="PF01965">
    <property type="entry name" value="DJ-1_PfpI"/>
    <property type="match status" value="1"/>
</dbReference>
<reference evidence="5" key="1">
    <citation type="submission" date="2021-08" db="EMBL/GenBank/DDBJ databases">
        <title>Comparative analyses of Brucepasteria parasyntrophica and Teretinema zuelzerae.</title>
        <authorList>
            <person name="Song Y."/>
            <person name="Brune A."/>
        </authorList>
    </citation>
    <scope>NUCLEOTIDE SEQUENCE</scope>
    <source>
        <strain evidence="5">DSM 1903</strain>
    </source>
</reference>
<keyword evidence="1" id="KW-0805">Transcription regulation</keyword>
<dbReference type="RefSeq" id="WP_230753950.1">
    <property type="nucleotide sequence ID" value="NZ_JAINWA010000001.1"/>
</dbReference>
<dbReference type="PANTHER" id="PTHR43130">
    <property type="entry name" value="ARAC-FAMILY TRANSCRIPTIONAL REGULATOR"/>
    <property type="match status" value="1"/>
</dbReference>
<dbReference type="Gene3D" id="3.40.50.880">
    <property type="match status" value="1"/>
</dbReference>
<comment type="caution">
    <text evidence="5">The sequence shown here is derived from an EMBL/GenBank/DDBJ whole genome shotgun (WGS) entry which is preliminary data.</text>
</comment>
<evidence type="ECO:0000256" key="1">
    <source>
        <dbReference type="ARBA" id="ARBA00023015"/>
    </source>
</evidence>
<dbReference type="InterPro" id="IPR029062">
    <property type="entry name" value="Class_I_gatase-like"/>
</dbReference>
<dbReference type="InterPro" id="IPR002818">
    <property type="entry name" value="DJ-1/PfpI"/>
</dbReference>
<dbReference type="InterPro" id="IPR018062">
    <property type="entry name" value="HTH_AraC-typ_CS"/>
</dbReference>
<dbReference type="SUPFAM" id="SSF46689">
    <property type="entry name" value="Homeodomain-like"/>
    <property type="match status" value="1"/>
</dbReference>
<dbReference type="InterPro" id="IPR018060">
    <property type="entry name" value="HTH_AraC"/>
</dbReference>